<comment type="caution">
    <text evidence="2">The sequence shown here is derived from an EMBL/GenBank/DDBJ whole genome shotgun (WGS) entry which is preliminary data.</text>
</comment>
<name>A0A9D9EQY7_9BACT</name>
<gene>
    <name evidence="2" type="ORF">IAC06_01320</name>
</gene>
<evidence type="ECO:0000259" key="1">
    <source>
        <dbReference type="Pfam" id="PF08522"/>
    </source>
</evidence>
<dbReference type="AlphaFoldDB" id="A0A9D9EQY7"/>
<dbReference type="EMBL" id="JADIMI010000011">
    <property type="protein sequence ID" value="MBO8451510.1"/>
    <property type="molecule type" value="Genomic_DNA"/>
</dbReference>
<proteinExistence type="predicted"/>
<evidence type="ECO:0000313" key="2">
    <source>
        <dbReference type="EMBL" id="MBO8451510.1"/>
    </source>
</evidence>
<dbReference type="Proteomes" id="UP000823661">
    <property type="component" value="Unassembled WGS sequence"/>
</dbReference>
<reference evidence="2" key="2">
    <citation type="journal article" date="2021" name="PeerJ">
        <title>Extensive microbial diversity within the chicken gut microbiome revealed by metagenomics and culture.</title>
        <authorList>
            <person name="Gilroy R."/>
            <person name="Ravi A."/>
            <person name="Getino M."/>
            <person name="Pursley I."/>
            <person name="Horton D.L."/>
            <person name="Alikhan N.F."/>
            <person name="Baker D."/>
            <person name="Gharbi K."/>
            <person name="Hall N."/>
            <person name="Watson M."/>
            <person name="Adriaenssens E.M."/>
            <person name="Foster-Nyarko E."/>
            <person name="Jarju S."/>
            <person name="Secka A."/>
            <person name="Antonio M."/>
            <person name="Oren A."/>
            <person name="Chaudhuri R.R."/>
            <person name="La Ragione R."/>
            <person name="Hildebrand F."/>
            <person name="Pallen M.J."/>
        </authorList>
    </citation>
    <scope>NUCLEOTIDE SEQUENCE</scope>
    <source>
        <strain evidence="2">B1-20833</strain>
    </source>
</reference>
<dbReference type="InterPro" id="IPR013728">
    <property type="entry name" value="BT_3987-like_N"/>
</dbReference>
<dbReference type="Pfam" id="PF08522">
    <property type="entry name" value="BT_3987-like_N"/>
    <property type="match status" value="1"/>
</dbReference>
<protein>
    <submittedName>
        <fullName evidence="2">DUF1735 domain-containing protein</fullName>
    </submittedName>
</protein>
<dbReference type="Gene3D" id="2.60.40.1740">
    <property type="entry name" value="hypothetical protein (bacova_03559)"/>
    <property type="match status" value="2"/>
</dbReference>
<reference evidence="2" key="1">
    <citation type="submission" date="2020-10" db="EMBL/GenBank/DDBJ databases">
        <authorList>
            <person name="Gilroy R."/>
        </authorList>
    </citation>
    <scope>NUCLEOTIDE SEQUENCE</scope>
    <source>
        <strain evidence="2">B1-20833</strain>
    </source>
</reference>
<sequence>MKKYLIIMAVPLMMLSSCEENMEDLFPSEYQKVLSIKNSGQSSLVMASASESYVVDIIVLKGGGNPSSDSEMSFRLMTDDEVSEEWNWSPSQVEIIGEEGFEIEGGDNIVIPADESYRRISLTLHPSAIAAMTKQDSETWILPLVLESSTDNVNQDMNKMLYTLDLRDLTLEWGDFQEETRTVEITYLEQQVPLTMVMAYAEANEFTFTATLDDSRTDELVTAFNASHGTDYLALPASALSAPEFSFAPGVEESTQTITLSRKGLESDRTYLLPMDFTVSAEAVSKSEEMKYLIVTNPKYSMEDVDQTTFSIAFTNSETGWGWQASNLIDGETNTFGASAWSSNYSGGMASDTEDDWVYSFEAKDRWQHHLDYYPFCHLQRPLSDVYIVIDMKEKITLGAVGFGKWADNFGDYSLKSCKVDLADEFSIKSYQDGGSIADYSDVSNGSVGWKNAFDCKDLPNVKLQCAWCDISDTDGASLQSGRYMRLNPYETYRNDEANKNNVAFTEIYVKKVVAVDGVRLE</sequence>
<organism evidence="2 3">
    <name type="scientific">Candidatus Cryptobacteroides intestinavium</name>
    <dbReference type="NCBI Taxonomy" id="2840766"/>
    <lineage>
        <taxon>Bacteria</taxon>
        <taxon>Pseudomonadati</taxon>
        <taxon>Bacteroidota</taxon>
        <taxon>Bacteroidia</taxon>
        <taxon>Bacteroidales</taxon>
        <taxon>Candidatus Cryptobacteroides</taxon>
    </lineage>
</organism>
<dbReference type="Gene3D" id="2.60.120.260">
    <property type="entry name" value="Galactose-binding domain-like"/>
    <property type="match status" value="1"/>
</dbReference>
<accession>A0A9D9EQY7</accession>
<evidence type="ECO:0000313" key="3">
    <source>
        <dbReference type="Proteomes" id="UP000823661"/>
    </source>
</evidence>
<feature type="domain" description="BT-3987-like N-terminal" evidence="1">
    <location>
        <begin position="178"/>
        <end position="276"/>
    </location>
</feature>
<dbReference type="PROSITE" id="PS51257">
    <property type="entry name" value="PROKAR_LIPOPROTEIN"/>
    <property type="match status" value="1"/>
</dbReference>